<dbReference type="OrthoDB" id="671850at2"/>
<keyword evidence="1" id="KW-0812">Transmembrane</keyword>
<keyword evidence="3" id="KW-1185">Reference proteome</keyword>
<evidence type="ECO:0000313" key="2">
    <source>
        <dbReference type="EMBL" id="PJJ84927.1"/>
    </source>
</evidence>
<dbReference type="AlphaFoldDB" id="A0A2H9VVT6"/>
<keyword evidence="1" id="KW-0472">Membrane</keyword>
<reference evidence="2 3" key="1">
    <citation type="submission" date="2017-11" db="EMBL/GenBank/DDBJ databases">
        <title>Genomic Encyclopedia of Archaeal and Bacterial Type Strains, Phase II (KMG-II): From Individual Species to Whole Genera.</title>
        <authorList>
            <person name="Goeker M."/>
        </authorList>
    </citation>
    <scope>NUCLEOTIDE SEQUENCE [LARGE SCALE GENOMIC DNA]</scope>
    <source>
        <strain evidence="2 3">DSM 28175</strain>
    </source>
</reference>
<feature type="transmembrane region" description="Helical" evidence="1">
    <location>
        <begin position="249"/>
        <end position="269"/>
    </location>
</feature>
<feature type="transmembrane region" description="Helical" evidence="1">
    <location>
        <begin position="224"/>
        <end position="242"/>
    </location>
</feature>
<dbReference type="Proteomes" id="UP000242687">
    <property type="component" value="Unassembled WGS sequence"/>
</dbReference>
<comment type="caution">
    <text evidence="2">The sequence shown here is derived from an EMBL/GenBank/DDBJ whole genome shotgun (WGS) entry which is preliminary data.</text>
</comment>
<protein>
    <submittedName>
        <fullName evidence="2">Uncharacterized protein DUF393</fullName>
    </submittedName>
</protein>
<dbReference type="Pfam" id="PF04134">
    <property type="entry name" value="DCC1-like"/>
    <property type="match status" value="1"/>
</dbReference>
<proteinExistence type="predicted"/>
<sequence length="270" mass="30646">MKILANHLLLFDAECPVCDAYSNALVKQGLIDKNGRKSYQQELEVATCPLVDRQRAVNEIALVNLETGEVSYGAESILRIYASRYPVVHKVISVKLMMWILNKLYAFISLNRRMVIPVKQQDGLQPQFKLHYRVAYLMITWFLTSFILTQYAIILDGVVPVGGAFREYLICGGQIVCQGFVVGLIAHEKRWDYLGNMMTISFAGALLLGIMLIASNWLGNLPVVYLSYFLLVAGAMFIGHIRRSKLLQLGWWLTITWVVYRLVVLVLILI</sequence>
<organism evidence="2 3">
    <name type="scientific">Mucilaginibacter auburnensis</name>
    <dbReference type="NCBI Taxonomy" id="1457233"/>
    <lineage>
        <taxon>Bacteria</taxon>
        <taxon>Pseudomonadati</taxon>
        <taxon>Bacteroidota</taxon>
        <taxon>Sphingobacteriia</taxon>
        <taxon>Sphingobacteriales</taxon>
        <taxon>Sphingobacteriaceae</taxon>
        <taxon>Mucilaginibacter</taxon>
    </lineage>
</organism>
<feature type="transmembrane region" description="Helical" evidence="1">
    <location>
        <begin position="134"/>
        <end position="153"/>
    </location>
</feature>
<dbReference type="RefSeq" id="WP_100341093.1">
    <property type="nucleotide sequence ID" value="NZ_PGFJ01000001.1"/>
</dbReference>
<keyword evidence="1" id="KW-1133">Transmembrane helix</keyword>
<feature type="transmembrane region" description="Helical" evidence="1">
    <location>
        <begin position="198"/>
        <end position="218"/>
    </location>
</feature>
<feature type="transmembrane region" description="Helical" evidence="1">
    <location>
        <begin position="165"/>
        <end position="186"/>
    </location>
</feature>
<evidence type="ECO:0000256" key="1">
    <source>
        <dbReference type="SAM" id="Phobius"/>
    </source>
</evidence>
<name>A0A2H9VVT6_9SPHI</name>
<dbReference type="GO" id="GO:0015035">
    <property type="term" value="F:protein-disulfide reductase activity"/>
    <property type="evidence" value="ECO:0007669"/>
    <property type="project" value="InterPro"/>
</dbReference>
<dbReference type="EMBL" id="PGFJ01000001">
    <property type="protein sequence ID" value="PJJ84927.1"/>
    <property type="molecule type" value="Genomic_DNA"/>
</dbReference>
<evidence type="ECO:0000313" key="3">
    <source>
        <dbReference type="Proteomes" id="UP000242687"/>
    </source>
</evidence>
<gene>
    <name evidence="2" type="ORF">CLV57_1949</name>
</gene>
<accession>A0A2H9VVT6</accession>
<dbReference type="InterPro" id="IPR007263">
    <property type="entry name" value="DCC1-like"/>
</dbReference>